<comment type="caution">
    <text evidence="1">The sequence shown here is derived from an EMBL/GenBank/DDBJ whole genome shotgun (WGS) entry which is preliminary data.</text>
</comment>
<dbReference type="RefSeq" id="WP_019599923.1">
    <property type="nucleotide sequence ID" value="NZ_FNQC01000017.1"/>
</dbReference>
<evidence type="ECO:0008006" key="3">
    <source>
        <dbReference type="Google" id="ProtNLM"/>
    </source>
</evidence>
<dbReference type="EMBL" id="FNQC01000017">
    <property type="protein sequence ID" value="SDZ48706.1"/>
    <property type="molecule type" value="Genomic_DNA"/>
</dbReference>
<sequence length="141" mass="15768">MKDLIKSVLSELKKKDAFVFVTEDGQEISLQEASKKGLSVTPKNPKIEAQNKLAKAGLDLTDLSLVKDIMEAIELINGGKSGGTKKASRTSYSENDKINYVREFRNEESKNSSMNTSKFARAKGLNYQTLNSWVKKYEDKV</sequence>
<accession>A0A1H3TEP6</accession>
<name>A0A1H3TEP6_9BACT</name>
<dbReference type="Proteomes" id="UP000199663">
    <property type="component" value="Unassembled WGS sequence"/>
</dbReference>
<protein>
    <recommendedName>
        <fullName evidence="3">Transposase</fullName>
    </recommendedName>
</protein>
<organism evidence="1 2">
    <name type="scientific">Rhodonellum ikkaensis</name>
    <dbReference type="NCBI Taxonomy" id="336829"/>
    <lineage>
        <taxon>Bacteria</taxon>
        <taxon>Pseudomonadati</taxon>
        <taxon>Bacteroidota</taxon>
        <taxon>Cytophagia</taxon>
        <taxon>Cytophagales</taxon>
        <taxon>Cytophagaceae</taxon>
        <taxon>Rhodonellum</taxon>
    </lineage>
</organism>
<evidence type="ECO:0000313" key="2">
    <source>
        <dbReference type="Proteomes" id="UP000199663"/>
    </source>
</evidence>
<gene>
    <name evidence="1" type="ORF">SAMN05444412_11717</name>
</gene>
<proteinExistence type="predicted"/>
<evidence type="ECO:0000313" key="1">
    <source>
        <dbReference type="EMBL" id="SDZ48706.1"/>
    </source>
</evidence>
<keyword evidence="2" id="KW-1185">Reference proteome</keyword>
<reference evidence="1 2" key="1">
    <citation type="submission" date="2016-10" db="EMBL/GenBank/DDBJ databases">
        <authorList>
            <person name="Varghese N."/>
            <person name="Submissions S."/>
        </authorList>
    </citation>
    <scope>NUCLEOTIDE SEQUENCE [LARGE SCALE GENOMIC DNA]</scope>
    <source>
        <strain evidence="1 2">DSM 17997</strain>
    </source>
</reference>